<sequence>MPSSLAMNHTSQTKQPKSIIFSLASLDHGKSAHVNSKEEAAVTLYCLTGERWWGQLPTAKLCSEEKNNLGADTFTDTYRGNRGSILGDGLGVGWGAAGSPSGCSCRCRGKRGFFWGLSRHHQFNLYEFQRLYLFSFGGYILPQFAFCFFKDQGWWGI</sequence>
<gene>
    <name evidence="1" type="primary">OSJNBa0066H15.9</name>
</gene>
<dbReference type="Proteomes" id="UP000000763">
    <property type="component" value="Chromosome 3"/>
</dbReference>
<dbReference type="EMBL" id="AC120505">
    <property type="protein sequence ID" value="AAR01741.1"/>
    <property type="molecule type" value="Genomic_DNA"/>
</dbReference>
<protein>
    <submittedName>
        <fullName evidence="1">Uncharacterized protein</fullName>
    </submittedName>
</protein>
<evidence type="ECO:0000313" key="2">
    <source>
        <dbReference type="Proteomes" id="UP000000763"/>
    </source>
</evidence>
<organism evidence="1 2">
    <name type="scientific">Oryza sativa subsp. japonica</name>
    <name type="common">Rice</name>
    <dbReference type="NCBI Taxonomy" id="39947"/>
    <lineage>
        <taxon>Eukaryota</taxon>
        <taxon>Viridiplantae</taxon>
        <taxon>Streptophyta</taxon>
        <taxon>Embryophyta</taxon>
        <taxon>Tracheophyta</taxon>
        <taxon>Spermatophyta</taxon>
        <taxon>Magnoliopsida</taxon>
        <taxon>Liliopsida</taxon>
        <taxon>Poales</taxon>
        <taxon>Poaceae</taxon>
        <taxon>BOP clade</taxon>
        <taxon>Oryzoideae</taxon>
        <taxon>Oryzeae</taxon>
        <taxon>Oryzinae</taxon>
        <taxon>Oryza</taxon>
        <taxon>Oryza sativa</taxon>
    </lineage>
</organism>
<reference evidence="2" key="2">
    <citation type="journal article" date="2008" name="Nucleic Acids Res.">
        <title>The rice annotation project database (RAP-DB): 2008 update.</title>
        <authorList>
            <consortium name="The rice annotation project (RAP)"/>
        </authorList>
    </citation>
    <scope>GENOME REANNOTATION</scope>
    <source>
        <strain evidence="2">cv. Nipponbare</strain>
    </source>
</reference>
<accession>Q75J41</accession>
<reference evidence="2" key="1">
    <citation type="journal article" date="2005" name="Nature">
        <title>The map-based sequence of the rice genome.</title>
        <authorList>
            <consortium name="International rice genome sequencing project (IRGSP)"/>
            <person name="Matsumoto T."/>
            <person name="Wu J."/>
            <person name="Kanamori H."/>
            <person name="Katayose Y."/>
            <person name="Fujisawa M."/>
            <person name="Namiki N."/>
            <person name="Mizuno H."/>
            <person name="Yamamoto K."/>
            <person name="Antonio B.A."/>
            <person name="Baba T."/>
            <person name="Sakata K."/>
            <person name="Nagamura Y."/>
            <person name="Aoki H."/>
            <person name="Arikawa K."/>
            <person name="Arita K."/>
            <person name="Bito T."/>
            <person name="Chiden Y."/>
            <person name="Fujitsuka N."/>
            <person name="Fukunaka R."/>
            <person name="Hamada M."/>
            <person name="Harada C."/>
            <person name="Hayashi A."/>
            <person name="Hijishita S."/>
            <person name="Honda M."/>
            <person name="Hosokawa S."/>
            <person name="Ichikawa Y."/>
            <person name="Idonuma A."/>
            <person name="Iijima M."/>
            <person name="Ikeda M."/>
            <person name="Ikeno M."/>
            <person name="Ito K."/>
            <person name="Ito S."/>
            <person name="Ito T."/>
            <person name="Ito Y."/>
            <person name="Ito Y."/>
            <person name="Iwabuchi A."/>
            <person name="Kamiya K."/>
            <person name="Karasawa W."/>
            <person name="Kurita K."/>
            <person name="Katagiri S."/>
            <person name="Kikuta A."/>
            <person name="Kobayashi H."/>
            <person name="Kobayashi N."/>
            <person name="Machita K."/>
            <person name="Maehara T."/>
            <person name="Masukawa M."/>
            <person name="Mizubayashi T."/>
            <person name="Mukai Y."/>
            <person name="Nagasaki H."/>
            <person name="Nagata Y."/>
            <person name="Naito S."/>
            <person name="Nakashima M."/>
            <person name="Nakama Y."/>
            <person name="Nakamichi Y."/>
            <person name="Nakamura M."/>
            <person name="Meguro A."/>
            <person name="Negishi M."/>
            <person name="Ohta I."/>
            <person name="Ohta T."/>
            <person name="Okamoto M."/>
            <person name="Ono N."/>
            <person name="Saji S."/>
            <person name="Sakaguchi M."/>
            <person name="Sakai K."/>
            <person name="Shibata M."/>
            <person name="Shimokawa T."/>
            <person name="Song J."/>
            <person name="Takazaki Y."/>
            <person name="Terasawa K."/>
            <person name="Tsugane M."/>
            <person name="Tsuji K."/>
            <person name="Ueda S."/>
            <person name="Waki K."/>
            <person name="Yamagata H."/>
            <person name="Yamamoto M."/>
            <person name="Yamamoto S."/>
            <person name="Yamane H."/>
            <person name="Yoshiki S."/>
            <person name="Yoshihara R."/>
            <person name="Yukawa K."/>
            <person name="Zhong H."/>
            <person name="Yano M."/>
            <person name="Yuan Q."/>
            <person name="Ouyang S."/>
            <person name="Liu J."/>
            <person name="Jones K.M."/>
            <person name="Gansberger K."/>
            <person name="Moffat K."/>
            <person name="Hill J."/>
            <person name="Bera J."/>
            <person name="Fadrosh D."/>
            <person name="Jin S."/>
            <person name="Johri S."/>
            <person name="Kim M."/>
            <person name="Overton L."/>
            <person name="Reardon M."/>
            <person name="Tsitrin T."/>
            <person name="Vuong H."/>
            <person name="Weaver B."/>
            <person name="Ciecko A."/>
            <person name="Tallon L."/>
            <person name="Jackson J."/>
            <person name="Pai G."/>
            <person name="Aken S.V."/>
            <person name="Utterback T."/>
            <person name="Reidmuller S."/>
            <person name="Feldblyum T."/>
            <person name="Hsiao J."/>
            <person name="Zismann V."/>
            <person name="Iobst S."/>
            <person name="de Vazeille A.R."/>
            <person name="Buell C.R."/>
            <person name="Ying K."/>
            <person name="Li Y."/>
            <person name="Lu T."/>
            <person name="Huang Y."/>
            <person name="Zhao Q."/>
            <person name="Feng Q."/>
            <person name="Zhang L."/>
            <person name="Zhu J."/>
            <person name="Weng Q."/>
            <person name="Mu J."/>
            <person name="Lu Y."/>
            <person name="Fan D."/>
            <person name="Liu Y."/>
            <person name="Guan J."/>
            <person name="Zhang Y."/>
            <person name="Yu S."/>
            <person name="Liu X."/>
            <person name="Zhang Y."/>
            <person name="Hong G."/>
            <person name="Han B."/>
            <person name="Choisne N."/>
            <person name="Demange N."/>
            <person name="Orjeda G."/>
            <person name="Samain S."/>
            <person name="Cattolico L."/>
            <person name="Pelletier E."/>
            <person name="Couloux A."/>
            <person name="Segurens B."/>
            <person name="Wincker P."/>
            <person name="D'Hont A."/>
            <person name="Scarpelli C."/>
            <person name="Weissenbach J."/>
            <person name="Salanoubat M."/>
            <person name="Quetier F."/>
            <person name="Yu Y."/>
            <person name="Kim H.R."/>
            <person name="Rambo T."/>
            <person name="Currie J."/>
            <person name="Collura K."/>
            <person name="Luo M."/>
            <person name="Yang T."/>
            <person name="Ammiraju J.S.S."/>
            <person name="Engler F."/>
            <person name="Soderlund C."/>
            <person name="Wing R.A."/>
            <person name="Palmer L.E."/>
            <person name="de la Bastide M."/>
            <person name="Spiegel L."/>
            <person name="Nascimento L."/>
            <person name="Zutavern T."/>
            <person name="O'Shaughnessy A."/>
            <person name="Dike S."/>
            <person name="Dedhia N."/>
            <person name="Preston R."/>
            <person name="Balija V."/>
            <person name="McCombie W.R."/>
            <person name="Chow T."/>
            <person name="Chen H."/>
            <person name="Chung M."/>
            <person name="Chen C."/>
            <person name="Shaw J."/>
            <person name="Wu H."/>
            <person name="Hsiao K."/>
            <person name="Chao Y."/>
            <person name="Chu M."/>
            <person name="Cheng C."/>
            <person name="Hour A."/>
            <person name="Lee P."/>
            <person name="Lin S."/>
            <person name="Lin Y."/>
            <person name="Liou J."/>
            <person name="Liu S."/>
            <person name="Hsing Y."/>
            <person name="Raghuvanshi S."/>
            <person name="Mohanty A."/>
            <person name="Bharti A.K."/>
            <person name="Gaur A."/>
            <person name="Gupta V."/>
            <person name="Kumar D."/>
            <person name="Ravi V."/>
            <person name="Vij S."/>
            <person name="Kapur A."/>
            <person name="Khurana P."/>
            <person name="Khurana P."/>
            <person name="Khurana J.P."/>
            <person name="Tyagi A.K."/>
            <person name="Gaikwad K."/>
            <person name="Singh A."/>
            <person name="Dalal V."/>
            <person name="Srivastava S."/>
            <person name="Dixit A."/>
            <person name="Pal A.K."/>
            <person name="Ghazi I.A."/>
            <person name="Yadav M."/>
            <person name="Pandit A."/>
            <person name="Bhargava A."/>
            <person name="Sureshbabu K."/>
            <person name="Batra K."/>
            <person name="Sharma T.R."/>
            <person name="Mohapatra T."/>
            <person name="Singh N.K."/>
            <person name="Messing J."/>
            <person name="Nelson A.B."/>
            <person name="Fuks G."/>
            <person name="Kavchok S."/>
            <person name="Keizer G."/>
            <person name="Linton E."/>
            <person name="Llaca V."/>
            <person name="Song R."/>
            <person name="Tanyolac B."/>
            <person name="Young S."/>
            <person name="Ho-Il K."/>
            <person name="Hahn J.H."/>
            <person name="Sangsakoo G."/>
            <person name="Vanavichit A."/>
            <person name="de Mattos Luiz.A.T."/>
            <person name="Zimmer P.D."/>
            <person name="Malone G."/>
            <person name="Dellagostin O."/>
            <person name="de Oliveira A.C."/>
            <person name="Bevan M."/>
            <person name="Bancroft I."/>
            <person name="Minx P."/>
            <person name="Cordum H."/>
            <person name="Wilson R."/>
            <person name="Cheng Z."/>
            <person name="Jin W."/>
            <person name="Jiang J."/>
            <person name="Leong S.A."/>
            <person name="Iwama H."/>
            <person name="Gojobori T."/>
            <person name="Itoh T."/>
            <person name="Niimura Y."/>
            <person name="Fujii Y."/>
            <person name="Habara T."/>
            <person name="Sakai H."/>
            <person name="Sato Y."/>
            <person name="Wilson G."/>
            <person name="Kumar K."/>
            <person name="McCouch S."/>
            <person name="Juretic N."/>
            <person name="Hoen D."/>
            <person name="Wright S."/>
            <person name="Bruskiewich R."/>
            <person name="Bureau T."/>
            <person name="Miyao A."/>
            <person name="Hirochika H."/>
            <person name="Nishikawa T."/>
            <person name="Kadowaki K."/>
            <person name="Sugiura M."/>
            <person name="Burr B."/>
            <person name="Sasaki T."/>
        </authorList>
    </citation>
    <scope>NUCLEOTIDE SEQUENCE [LARGE SCALE GENOMIC DNA]</scope>
    <source>
        <strain evidence="2">cv. Nipponbare</strain>
    </source>
</reference>
<dbReference type="AlphaFoldDB" id="Q75J41"/>
<name>Q75J41_ORYSJ</name>
<proteinExistence type="predicted"/>
<evidence type="ECO:0000313" key="1">
    <source>
        <dbReference type="EMBL" id="AAR01741.1"/>
    </source>
</evidence>